<dbReference type="Pfam" id="PF06283">
    <property type="entry name" value="ThuA"/>
    <property type="match status" value="1"/>
</dbReference>
<dbReference type="PANTHER" id="PTHR40469:SF2">
    <property type="entry name" value="GALACTOSE-BINDING DOMAIN-LIKE SUPERFAMILY PROTEIN"/>
    <property type="match status" value="1"/>
</dbReference>
<proteinExistence type="predicted"/>
<comment type="caution">
    <text evidence="3">The sequence shown here is derived from an EMBL/GenBank/DDBJ whole genome shotgun (WGS) entry which is preliminary data.</text>
</comment>
<dbReference type="Gene3D" id="3.40.50.880">
    <property type="match status" value="1"/>
</dbReference>
<dbReference type="Proteomes" id="UP000770785">
    <property type="component" value="Unassembled WGS sequence"/>
</dbReference>
<evidence type="ECO:0000256" key="1">
    <source>
        <dbReference type="SAM" id="SignalP"/>
    </source>
</evidence>
<keyword evidence="3" id="KW-0315">Glutamine amidotransferase</keyword>
<dbReference type="RefSeq" id="WP_168036717.1">
    <property type="nucleotide sequence ID" value="NZ_JAATJH010000002.1"/>
</dbReference>
<evidence type="ECO:0000313" key="4">
    <source>
        <dbReference type="Proteomes" id="UP000770785"/>
    </source>
</evidence>
<keyword evidence="4" id="KW-1185">Reference proteome</keyword>
<dbReference type="SUPFAM" id="SSF52317">
    <property type="entry name" value="Class I glutamine amidotransferase-like"/>
    <property type="match status" value="1"/>
</dbReference>
<feature type="domain" description="ThuA-like" evidence="2">
    <location>
        <begin position="30"/>
        <end position="250"/>
    </location>
</feature>
<gene>
    <name evidence="3" type="ORF">GGR27_001448</name>
</gene>
<dbReference type="InterPro" id="IPR029062">
    <property type="entry name" value="Class_I_gatase-like"/>
</dbReference>
<feature type="chain" id="PRO_5047032900" evidence="1">
    <location>
        <begin position="20"/>
        <end position="424"/>
    </location>
</feature>
<keyword evidence="1" id="KW-0732">Signal</keyword>
<dbReference type="EMBL" id="JAATJH010000002">
    <property type="protein sequence ID" value="NJC25949.1"/>
    <property type="molecule type" value="Genomic_DNA"/>
</dbReference>
<sequence length="424" mass="46909">MRHFALLLFVSFVSLPLAAQNTCGSSRTFRVLHFTETAGFDHRTRDESAAMFSAIGADENFTVVDTRELTVFDDLAELRSFQVIIFANTSGNIPFTATQRQHLKQYVAGGGGVLGIHAATDMYRDGSFPYYTGLMGGQRRNSPAHTSNRFNGTMDVVGDHPSTAELPSTYPKQEEYYYWPDTGLVKTITPVLSVRSTGDAPYDAPRPISWFQEFGSGGRSFYTGLGHAAGNYTEPNNNFRLHLRDALCWAVAAESASLPIEITSVGLERGKRVDRVWYQVYGELPSTVELHGGYAQTEAGLLTRLTGASRFSGALEHTPTDRVRWFYYRLRFTDFSGIATWSPWLTAPPLAEPGARPRVQYADGGATLAVPKDGPQAAWIIDANGRRMATLSLGEGTNTLPNLTPGVYFIRFPFGTETLRWRVR</sequence>
<evidence type="ECO:0000259" key="2">
    <source>
        <dbReference type="Pfam" id="PF06283"/>
    </source>
</evidence>
<protein>
    <submittedName>
        <fullName evidence="3">Type 1 glutamine amidotransferase</fullName>
    </submittedName>
</protein>
<dbReference type="PANTHER" id="PTHR40469">
    <property type="entry name" value="SECRETED GLYCOSYL HYDROLASE"/>
    <property type="match status" value="1"/>
</dbReference>
<name>A0ABX0XAI1_9BACT</name>
<accession>A0ABX0XAI1</accession>
<organism evidence="3 4">
    <name type="scientific">Neolewinella antarctica</name>
    <dbReference type="NCBI Taxonomy" id="442734"/>
    <lineage>
        <taxon>Bacteria</taxon>
        <taxon>Pseudomonadati</taxon>
        <taxon>Bacteroidota</taxon>
        <taxon>Saprospiria</taxon>
        <taxon>Saprospirales</taxon>
        <taxon>Lewinellaceae</taxon>
        <taxon>Neolewinella</taxon>
    </lineage>
</organism>
<evidence type="ECO:0000313" key="3">
    <source>
        <dbReference type="EMBL" id="NJC25949.1"/>
    </source>
</evidence>
<reference evidence="3 4" key="1">
    <citation type="submission" date="2020-03" db="EMBL/GenBank/DDBJ databases">
        <title>Genomic Encyclopedia of Type Strains, Phase IV (KMG-IV): sequencing the most valuable type-strain genomes for metagenomic binning, comparative biology and taxonomic classification.</title>
        <authorList>
            <person name="Goeker M."/>
        </authorList>
    </citation>
    <scope>NUCLEOTIDE SEQUENCE [LARGE SCALE GENOMIC DNA]</scope>
    <source>
        <strain evidence="3 4">DSM 105096</strain>
    </source>
</reference>
<feature type="signal peptide" evidence="1">
    <location>
        <begin position="1"/>
        <end position="19"/>
    </location>
</feature>
<dbReference type="InterPro" id="IPR029010">
    <property type="entry name" value="ThuA-like"/>
</dbReference>